<reference evidence="3" key="1">
    <citation type="submission" date="2016-10" db="EMBL/GenBank/DDBJ databases">
        <authorList>
            <person name="Varghese N."/>
            <person name="Submissions S."/>
        </authorList>
    </citation>
    <scope>NUCLEOTIDE SEQUENCE [LARGE SCALE GENOMIC DNA]</scope>
    <source>
        <strain evidence="3">DSM 18130</strain>
    </source>
</reference>
<dbReference type="STRING" id="332999.SAMN04488511_12441"/>
<feature type="transmembrane region" description="Helical" evidence="1">
    <location>
        <begin position="6"/>
        <end position="22"/>
    </location>
</feature>
<sequence length="57" mass="6705">MDLKPIKYYLILLLIILGYYGYSGLHGHAYYQDKVEKNTDFNGNKSHGGHVNRFYHK</sequence>
<proteinExistence type="predicted"/>
<keyword evidence="1" id="KW-0472">Membrane</keyword>
<accession>A0A1I0U7C2</accession>
<dbReference type="RefSeq" id="WP_159435308.1">
    <property type="nucleotide sequence ID" value="NZ_FOJM01000024.1"/>
</dbReference>
<keyword evidence="1" id="KW-0812">Transmembrane</keyword>
<dbReference type="EMBL" id="FOJM01000024">
    <property type="protein sequence ID" value="SFA59951.1"/>
    <property type="molecule type" value="Genomic_DNA"/>
</dbReference>
<evidence type="ECO:0000256" key="1">
    <source>
        <dbReference type="SAM" id="Phobius"/>
    </source>
</evidence>
<name>A0A1I0U7C2_9SPHI</name>
<keyword evidence="1" id="KW-1133">Transmembrane helix</keyword>
<evidence type="ECO:0000313" key="2">
    <source>
        <dbReference type="EMBL" id="SFA59951.1"/>
    </source>
</evidence>
<keyword evidence="3" id="KW-1185">Reference proteome</keyword>
<protein>
    <submittedName>
        <fullName evidence="2">Uncharacterized protein</fullName>
    </submittedName>
</protein>
<dbReference type="Proteomes" id="UP000198836">
    <property type="component" value="Unassembled WGS sequence"/>
</dbReference>
<evidence type="ECO:0000313" key="3">
    <source>
        <dbReference type="Proteomes" id="UP000198836"/>
    </source>
</evidence>
<dbReference type="AlphaFoldDB" id="A0A1I0U7C2"/>
<gene>
    <name evidence="2" type="ORF">SAMN04488511_12441</name>
</gene>
<organism evidence="2 3">
    <name type="scientific">Pedobacter suwonensis</name>
    <dbReference type="NCBI Taxonomy" id="332999"/>
    <lineage>
        <taxon>Bacteria</taxon>
        <taxon>Pseudomonadati</taxon>
        <taxon>Bacteroidota</taxon>
        <taxon>Sphingobacteriia</taxon>
        <taxon>Sphingobacteriales</taxon>
        <taxon>Sphingobacteriaceae</taxon>
        <taxon>Pedobacter</taxon>
    </lineage>
</organism>